<dbReference type="PANTHER" id="PTHR30126:SF40">
    <property type="entry name" value="HTH-TYPE TRANSCRIPTIONAL REGULATOR GLTR"/>
    <property type="match status" value="1"/>
</dbReference>
<dbReference type="AlphaFoldDB" id="A0A2N5N0J5"/>
<organism evidence="6 7">
    <name type="scientific">Paenibacillus pasadenensis</name>
    <dbReference type="NCBI Taxonomy" id="217090"/>
    <lineage>
        <taxon>Bacteria</taxon>
        <taxon>Bacillati</taxon>
        <taxon>Bacillota</taxon>
        <taxon>Bacilli</taxon>
        <taxon>Bacillales</taxon>
        <taxon>Paenibacillaceae</taxon>
        <taxon>Paenibacillus</taxon>
    </lineage>
</organism>
<dbReference type="InterPro" id="IPR036390">
    <property type="entry name" value="WH_DNA-bd_sf"/>
</dbReference>
<dbReference type="InterPro" id="IPR036388">
    <property type="entry name" value="WH-like_DNA-bd_sf"/>
</dbReference>
<evidence type="ECO:0000256" key="3">
    <source>
        <dbReference type="ARBA" id="ARBA00023125"/>
    </source>
</evidence>
<dbReference type="InterPro" id="IPR000847">
    <property type="entry name" value="LysR_HTH_N"/>
</dbReference>
<name>A0A2N5N0J5_9BACL</name>
<dbReference type="Proteomes" id="UP000234789">
    <property type="component" value="Unassembled WGS sequence"/>
</dbReference>
<comment type="caution">
    <text evidence="6">The sequence shown here is derived from an EMBL/GenBank/DDBJ whole genome shotgun (WGS) entry which is preliminary data.</text>
</comment>
<proteinExistence type="inferred from homology"/>
<evidence type="ECO:0000313" key="7">
    <source>
        <dbReference type="Proteomes" id="UP000234789"/>
    </source>
</evidence>
<keyword evidence="7" id="KW-1185">Reference proteome</keyword>
<dbReference type="Gene3D" id="1.10.10.10">
    <property type="entry name" value="Winged helix-like DNA-binding domain superfamily/Winged helix DNA-binding domain"/>
    <property type="match status" value="1"/>
</dbReference>
<dbReference type="SUPFAM" id="SSF53850">
    <property type="entry name" value="Periplasmic binding protein-like II"/>
    <property type="match status" value="1"/>
</dbReference>
<dbReference type="PANTHER" id="PTHR30126">
    <property type="entry name" value="HTH-TYPE TRANSCRIPTIONAL REGULATOR"/>
    <property type="match status" value="1"/>
</dbReference>
<evidence type="ECO:0000313" key="6">
    <source>
        <dbReference type="EMBL" id="PLT43842.1"/>
    </source>
</evidence>
<dbReference type="SUPFAM" id="SSF46785">
    <property type="entry name" value="Winged helix' DNA-binding domain"/>
    <property type="match status" value="1"/>
</dbReference>
<evidence type="ECO:0000256" key="1">
    <source>
        <dbReference type="ARBA" id="ARBA00009437"/>
    </source>
</evidence>
<keyword evidence="4" id="KW-0804">Transcription</keyword>
<reference evidence="6 7" key="1">
    <citation type="submission" date="2017-05" db="EMBL/GenBank/DDBJ databases">
        <title>Functional genome analysis of Paenibacillus pasadenensis strain R16: insights on endophytic life style and antifungal activity.</title>
        <authorList>
            <person name="Passera A."/>
            <person name="Marcolungo L."/>
            <person name="Casati P."/>
            <person name="Brasca M."/>
            <person name="Quaglino F."/>
            <person name="Delledonne M."/>
        </authorList>
    </citation>
    <scope>NUCLEOTIDE SEQUENCE [LARGE SCALE GENOMIC DNA]</scope>
    <source>
        <strain evidence="6 7">R16</strain>
    </source>
</reference>
<accession>A0A2N5N0J5</accession>
<comment type="similarity">
    <text evidence="1">Belongs to the LysR transcriptional regulatory family.</text>
</comment>
<dbReference type="InterPro" id="IPR005119">
    <property type="entry name" value="LysR_subst-bd"/>
</dbReference>
<dbReference type="Pfam" id="PF00126">
    <property type="entry name" value="HTH_1"/>
    <property type="match status" value="1"/>
</dbReference>
<evidence type="ECO:0000256" key="2">
    <source>
        <dbReference type="ARBA" id="ARBA00023015"/>
    </source>
</evidence>
<gene>
    <name evidence="6" type="ORF">B8V81_2273</name>
</gene>
<dbReference type="FunFam" id="1.10.10.10:FF:000001">
    <property type="entry name" value="LysR family transcriptional regulator"/>
    <property type="match status" value="1"/>
</dbReference>
<dbReference type="Pfam" id="PF03466">
    <property type="entry name" value="LysR_substrate"/>
    <property type="match status" value="1"/>
</dbReference>
<keyword evidence="3" id="KW-0238">DNA-binding</keyword>
<evidence type="ECO:0000259" key="5">
    <source>
        <dbReference type="PROSITE" id="PS50931"/>
    </source>
</evidence>
<sequence>MNIDNIEAFVYVNHYGSFNKAADALYLSQPSVTSRIQTLERDLDAKLFERQAKGVQLTDTGKTFLPYAQQILQTYRKGKLHLQKKPSVPQELRIGSTVSVSTYIIPELLPFLKGLFPELTFKLMTATTDELGARLLEQEIDIAFVRKLTHPSLRSYPLYDDPIRLYVYDSHPFAARGRIELSELAGEKLVFFECGSLDWLRLHRVFESLEQPPDIVCHADQSETAKKLVLGRAGIAFLPGVCIREEAAKGRLVPVEIAETAGISLQTSLSVRSGEYAELVEAIRSFQAFSMIE</sequence>
<dbReference type="GO" id="GO:0000976">
    <property type="term" value="F:transcription cis-regulatory region binding"/>
    <property type="evidence" value="ECO:0007669"/>
    <property type="project" value="TreeGrafter"/>
</dbReference>
<feature type="domain" description="HTH lysR-type" evidence="5">
    <location>
        <begin position="1"/>
        <end position="58"/>
    </location>
</feature>
<evidence type="ECO:0000256" key="4">
    <source>
        <dbReference type="ARBA" id="ARBA00023163"/>
    </source>
</evidence>
<dbReference type="EMBL" id="NFEZ01000004">
    <property type="protein sequence ID" value="PLT43842.1"/>
    <property type="molecule type" value="Genomic_DNA"/>
</dbReference>
<keyword evidence="2" id="KW-0805">Transcription regulation</keyword>
<protein>
    <submittedName>
        <fullName evidence="6">Hydrogen peroxide-inducible genes activator</fullName>
    </submittedName>
</protein>
<dbReference type="GO" id="GO:0003700">
    <property type="term" value="F:DNA-binding transcription factor activity"/>
    <property type="evidence" value="ECO:0007669"/>
    <property type="project" value="InterPro"/>
</dbReference>
<dbReference type="PROSITE" id="PS50931">
    <property type="entry name" value="HTH_LYSR"/>
    <property type="match status" value="1"/>
</dbReference>
<dbReference type="PRINTS" id="PR00039">
    <property type="entry name" value="HTHLYSR"/>
</dbReference>
<dbReference type="Gene3D" id="3.40.190.10">
    <property type="entry name" value="Periplasmic binding protein-like II"/>
    <property type="match status" value="2"/>
</dbReference>
<dbReference type="CDD" id="cd05466">
    <property type="entry name" value="PBP2_LTTR_substrate"/>
    <property type="match status" value="1"/>
</dbReference>
<dbReference type="RefSeq" id="WP_101808384.1">
    <property type="nucleotide sequence ID" value="NZ_NFEZ01000004.1"/>
</dbReference>